<protein>
    <submittedName>
        <fullName evidence="4">Ribosomal protein S18 acetylase RimI-like enzyme</fullName>
    </submittedName>
</protein>
<dbReference type="InterPro" id="IPR000182">
    <property type="entry name" value="GNAT_dom"/>
</dbReference>
<organism evidence="4 5">
    <name type="scientific">Oceanibaculum indicum</name>
    <dbReference type="NCBI Taxonomy" id="526216"/>
    <lineage>
        <taxon>Bacteria</taxon>
        <taxon>Pseudomonadati</taxon>
        <taxon>Pseudomonadota</taxon>
        <taxon>Alphaproteobacteria</taxon>
        <taxon>Rhodospirillales</taxon>
        <taxon>Oceanibaculaceae</taxon>
        <taxon>Oceanibaculum</taxon>
    </lineage>
</organism>
<evidence type="ECO:0000313" key="4">
    <source>
        <dbReference type="EMBL" id="RKQ67937.1"/>
    </source>
</evidence>
<dbReference type="Gene3D" id="3.40.630.30">
    <property type="match status" value="1"/>
</dbReference>
<keyword evidence="4" id="KW-0689">Ribosomal protein</keyword>
<keyword evidence="4" id="KW-0687">Ribonucleoprotein</keyword>
<gene>
    <name evidence="4" type="ORF">BCL74_3598</name>
</gene>
<dbReference type="InterPro" id="IPR050680">
    <property type="entry name" value="YpeA/RimI_acetyltransf"/>
</dbReference>
<comment type="caution">
    <text evidence="4">The sequence shown here is derived from an EMBL/GenBank/DDBJ whole genome shotgun (WGS) entry which is preliminary data.</text>
</comment>
<reference evidence="4 5" key="1">
    <citation type="submission" date="2018-10" db="EMBL/GenBank/DDBJ databases">
        <title>Comparative analysis of microorganisms from saline springs in Andes Mountain Range, Colombia.</title>
        <authorList>
            <person name="Rubin E."/>
        </authorList>
    </citation>
    <scope>NUCLEOTIDE SEQUENCE [LARGE SCALE GENOMIC DNA]</scope>
    <source>
        <strain evidence="4 5">USBA 36</strain>
    </source>
</reference>
<name>A0A420WAB1_9PROT</name>
<dbReference type="InterPro" id="IPR016181">
    <property type="entry name" value="Acyl_CoA_acyltransferase"/>
</dbReference>
<dbReference type="Gene3D" id="3.90.70.10">
    <property type="entry name" value="Cysteine proteinases"/>
    <property type="match status" value="1"/>
</dbReference>
<feature type="domain" description="N-acetyltransferase" evidence="3">
    <location>
        <begin position="14"/>
        <end position="161"/>
    </location>
</feature>
<dbReference type="GO" id="GO:0005840">
    <property type="term" value="C:ribosome"/>
    <property type="evidence" value="ECO:0007669"/>
    <property type="project" value="UniProtKB-KW"/>
</dbReference>
<dbReference type="Pfam" id="PF11814">
    <property type="entry name" value="DUF3335"/>
    <property type="match status" value="1"/>
</dbReference>
<evidence type="ECO:0000256" key="1">
    <source>
        <dbReference type="ARBA" id="ARBA00022679"/>
    </source>
</evidence>
<dbReference type="PANTHER" id="PTHR43420:SF44">
    <property type="entry name" value="ACETYLTRANSFERASE YPEA"/>
    <property type="match status" value="1"/>
</dbReference>
<evidence type="ECO:0000256" key="2">
    <source>
        <dbReference type="ARBA" id="ARBA00023315"/>
    </source>
</evidence>
<keyword evidence="2" id="KW-0012">Acyltransferase</keyword>
<evidence type="ECO:0000259" key="3">
    <source>
        <dbReference type="PROSITE" id="PS51186"/>
    </source>
</evidence>
<dbReference type="EMBL" id="RBIG01000005">
    <property type="protein sequence ID" value="RKQ67937.1"/>
    <property type="molecule type" value="Genomic_DNA"/>
</dbReference>
<dbReference type="InterPro" id="IPR021770">
    <property type="entry name" value="DUF3335"/>
</dbReference>
<dbReference type="PANTHER" id="PTHR43420">
    <property type="entry name" value="ACETYLTRANSFERASE"/>
    <property type="match status" value="1"/>
</dbReference>
<proteinExistence type="predicted"/>
<evidence type="ECO:0000313" key="5">
    <source>
        <dbReference type="Proteomes" id="UP000277424"/>
    </source>
</evidence>
<dbReference type="SUPFAM" id="SSF55729">
    <property type="entry name" value="Acyl-CoA N-acyltransferases (Nat)"/>
    <property type="match status" value="1"/>
</dbReference>
<dbReference type="CDD" id="cd04301">
    <property type="entry name" value="NAT_SF"/>
    <property type="match status" value="1"/>
</dbReference>
<keyword evidence="1" id="KW-0808">Transferase</keyword>
<dbReference type="PROSITE" id="PS51186">
    <property type="entry name" value="GNAT"/>
    <property type="match status" value="1"/>
</dbReference>
<sequence>MSAASALPPLPASPAIRPATAADIDGLLELEARSFETDRLTRRNFQYLLTRAHAACLLAENKQGNLLGYVLALFRRGTSLARIYSLAVSAKARGQGIGQALLAAAERAAIEEHAWLMRLEVRPDNQSAIRLYEAAGYRPFGRYLDYYEDHSEAVRYQKRLRPDVVPPETRVPYYSQTTDFTCGPAALMMAMKALDPETELGQRLEIQLWREATSIFMSSGHGGCGPYGIALAAWRRGFKVDLYVSGEAPFFLDTVRSAEKKRVIQLVSDEFTEQMAETDIAVHNHALTLDEMTVALEQGALPIVLISLYRMYRENVPHWIVVHAQDERFVYAHDPLVDPDYLDLMSDKANMPIPKSEFETMARYGRNNLRAAIVLKPRERTGS</sequence>
<dbReference type="AlphaFoldDB" id="A0A420WAB1"/>
<dbReference type="GO" id="GO:0016747">
    <property type="term" value="F:acyltransferase activity, transferring groups other than amino-acyl groups"/>
    <property type="evidence" value="ECO:0007669"/>
    <property type="project" value="InterPro"/>
</dbReference>
<accession>A0A420WAB1</accession>
<dbReference type="Pfam" id="PF00583">
    <property type="entry name" value="Acetyltransf_1"/>
    <property type="match status" value="1"/>
</dbReference>
<dbReference type="Proteomes" id="UP000277424">
    <property type="component" value="Unassembled WGS sequence"/>
</dbReference>
<dbReference type="RefSeq" id="WP_244922321.1">
    <property type="nucleotide sequence ID" value="NZ_RBIG01000005.1"/>
</dbReference>